<dbReference type="InterPro" id="IPR036890">
    <property type="entry name" value="HATPase_C_sf"/>
</dbReference>
<dbReference type="SMART" id="SM00448">
    <property type="entry name" value="REC"/>
    <property type="match status" value="1"/>
</dbReference>
<dbReference type="PROSITE" id="PS50283">
    <property type="entry name" value="NA_SOLUT_SYMP_3"/>
    <property type="match status" value="1"/>
</dbReference>
<evidence type="ECO:0000259" key="17">
    <source>
        <dbReference type="PROSITE" id="PS50112"/>
    </source>
</evidence>
<dbReference type="SUPFAM" id="SSF47384">
    <property type="entry name" value="Homodimeric domain of signal transducing histidine kinase"/>
    <property type="match status" value="1"/>
</dbReference>
<evidence type="ECO:0000256" key="8">
    <source>
        <dbReference type="ARBA" id="ARBA00022777"/>
    </source>
</evidence>
<feature type="transmembrane region" description="Helical" evidence="14">
    <location>
        <begin position="436"/>
        <end position="453"/>
    </location>
</feature>
<accession>A0A4U1BVR6</accession>
<evidence type="ECO:0000256" key="5">
    <source>
        <dbReference type="ARBA" id="ARBA00022553"/>
    </source>
</evidence>
<dbReference type="CDD" id="cd10322">
    <property type="entry name" value="SLC5sbd"/>
    <property type="match status" value="1"/>
</dbReference>
<feature type="coiled-coil region" evidence="12">
    <location>
        <begin position="727"/>
        <end position="778"/>
    </location>
</feature>
<name>A0A4U1BVR6_9GAMM</name>
<dbReference type="PROSITE" id="PS50110">
    <property type="entry name" value="RESPONSE_REGULATORY"/>
    <property type="match status" value="1"/>
</dbReference>
<reference evidence="18 19" key="1">
    <citation type="submission" date="2019-04" db="EMBL/GenBank/DDBJ databases">
        <authorList>
            <person name="Hwang J.C."/>
        </authorList>
    </citation>
    <scope>NUCLEOTIDE SEQUENCE [LARGE SCALE GENOMIC DNA]</scope>
    <source>
        <strain evidence="18 19">IMCC35002</strain>
    </source>
</reference>
<dbReference type="Pfam" id="PF12860">
    <property type="entry name" value="PAS_7"/>
    <property type="match status" value="1"/>
</dbReference>
<dbReference type="PROSITE" id="PS50109">
    <property type="entry name" value="HIS_KIN"/>
    <property type="match status" value="1"/>
</dbReference>
<feature type="transmembrane region" description="Helical" evidence="14">
    <location>
        <begin position="321"/>
        <end position="352"/>
    </location>
</feature>
<feature type="domain" description="PAS" evidence="17">
    <location>
        <begin position="613"/>
        <end position="650"/>
    </location>
</feature>
<dbReference type="RefSeq" id="WP_136861859.1">
    <property type="nucleotide sequence ID" value="NZ_SWCJ01000001.1"/>
</dbReference>
<evidence type="ECO:0000256" key="12">
    <source>
        <dbReference type="SAM" id="Coils"/>
    </source>
</evidence>
<evidence type="ECO:0000256" key="9">
    <source>
        <dbReference type="ARBA" id="ARBA00022989"/>
    </source>
</evidence>
<protein>
    <recommendedName>
        <fullName evidence="4">histidine kinase</fullName>
        <ecNumber evidence="4">2.7.13.3</ecNumber>
    </recommendedName>
</protein>
<dbReference type="GO" id="GO:0009927">
    <property type="term" value="F:histidine phosphotransfer kinase activity"/>
    <property type="evidence" value="ECO:0007669"/>
    <property type="project" value="TreeGrafter"/>
</dbReference>
<dbReference type="InterPro" id="IPR038377">
    <property type="entry name" value="Na/Glc_symporter_sf"/>
</dbReference>
<dbReference type="Gene3D" id="1.10.287.130">
    <property type="match status" value="1"/>
</dbReference>
<evidence type="ECO:0000256" key="6">
    <source>
        <dbReference type="ARBA" id="ARBA00022679"/>
    </source>
</evidence>
<dbReference type="GO" id="GO:0022857">
    <property type="term" value="F:transmembrane transporter activity"/>
    <property type="evidence" value="ECO:0007669"/>
    <property type="project" value="InterPro"/>
</dbReference>
<dbReference type="SMART" id="SM00387">
    <property type="entry name" value="HATPase_c"/>
    <property type="match status" value="1"/>
</dbReference>
<feature type="region of interest" description="Disordered" evidence="13">
    <location>
        <begin position="691"/>
        <end position="710"/>
    </location>
</feature>
<dbReference type="InterPro" id="IPR001734">
    <property type="entry name" value="Na/solute_symporter"/>
</dbReference>
<feature type="transmembrane region" description="Helical" evidence="14">
    <location>
        <begin position="38"/>
        <end position="55"/>
    </location>
</feature>
<feature type="transmembrane region" description="Helical" evidence="14">
    <location>
        <begin position="246"/>
        <end position="265"/>
    </location>
</feature>
<sequence length="1136" mass="124077">MTSTLLIGVSALIYLSLLFAVAWGGERFIGKMSPRSKRWVYGLSLAVYCSSWSFLGTVGQASRDPWGFLPIYIGPILLFSFGFGVIRKLILVSKQQNITSVADFIAARYGKSQLLAALVTLIAVVGIMPYIALQLKAMVMGFGLFQPQNAADDSANLALVITLALAVFSILFGTRKLDATEHNPGLMLAIAFESVLKLVAFVVVGAFVVFGLFDGPWDLLQQGMDYGVVSADSHQLSPVKLLPETLLTLAAFLCLPRMFHVMVVECQDTEAVERTRWTFPIYLLVLSLFVLPIAIAGGILLPTGVTPDSLVITLPLYTEHFWIAAVALLGMVSAATGMVVVAVVTLSIMVSNEWLVPLLLRSGKIRSQNFSQFSSLLLNARRITIVLLLLAGLLVYQGITSQESLARLGILAFGAFAQLSPALIGGLYWKRGNRGGVLLGLAVGFTLWFYVVLNPQLAQMMGAFGINQDVWGLLLALLGNGLCYWTGSLSFRASVAERIQTSAFVQLPEERRMSSKLLGVVTQQDLLLLASRFVGPKRAYDSLALFDPTSVDARHWGKSASLELIAHTEKLLSSVLGASSADLVMDSVLRGRDLALDEVFSLMDEASAKIVLSQDMLRGAIENAYEGISVIDGDLKLVAWNKRYQQLYGYPEGFLEVGMEVAKIIRFNAERGFCGPGDIESHVQRRVQFMRQGSAHSSERQRSDGRVVSLRGNPMPGGGFVMTFTDITDYRHQQEQLESMNATLEARVEARTQELETLNAKLMEAKEAEQQANQSKSRFLAAIGHDLMQPLNAARLFTAALGQDQQLSDVQQQAVSNISGSLHTAGDLLSDLLDISKLESGTMDVNRELVDLSEVLTPLITEFSAIADNGDQQFKTRLQGGAVFTDASLLRRIVQNFLTNALKFAPQGKVLLATRVRANEVEIQVWDNGCGIAEDKLDEVFYEFKQLNLHARVGGVGLGLAIVDRISKVLGATLKVRSILGAGSVFSVTLPRCHQPAKVVVKPVAKMATELNGIRVLCIDNEVSILTGLTALLERWRCQVVAAESLEQAVVKMGLEGFKPDIILADYHLDDHKNGLDAMDEIRRRFGDNLPGVLISADNRESLKHEAQARGYRYMAKMVKPAALRAMVSALIVSQE</sequence>
<dbReference type="Gene3D" id="3.40.50.2300">
    <property type="match status" value="1"/>
</dbReference>
<dbReference type="SUPFAM" id="SSF55874">
    <property type="entry name" value="ATPase domain of HSP90 chaperone/DNA topoisomerase II/histidine kinase"/>
    <property type="match status" value="1"/>
</dbReference>
<dbReference type="PRINTS" id="PR00344">
    <property type="entry name" value="BCTRLSENSOR"/>
</dbReference>
<comment type="catalytic activity">
    <reaction evidence="1">
        <text>ATP + protein L-histidine = ADP + protein N-phospho-L-histidine.</text>
        <dbReference type="EC" id="2.7.13.3"/>
    </reaction>
</comment>
<dbReference type="Proteomes" id="UP000305675">
    <property type="component" value="Unassembled WGS sequence"/>
</dbReference>
<evidence type="ECO:0000256" key="4">
    <source>
        <dbReference type="ARBA" id="ARBA00012438"/>
    </source>
</evidence>
<feature type="transmembrane region" description="Helical" evidence="14">
    <location>
        <begin position="408"/>
        <end position="429"/>
    </location>
</feature>
<dbReference type="Pfam" id="PF02518">
    <property type="entry name" value="HATPase_c"/>
    <property type="match status" value="1"/>
</dbReference>
<dbReference type="CDD" id="cd00075">
    <property type="entry name" value="HATPase"/>
    <property type="match status" value="1"/>
</dbReference>
<evidence type="ECO:0000256" key="11">
    <source>
        <dbReference type="PROSITE-ProRule" id="PRU00169"/>
    </source>
</evidence>
<evidence type="ECO:0000256" key="1">
    <source>
        <dbReference type="ARBA" id="ARBA00000085"/>
    </source>
</evidence>
<keyword evidence="19" id="KW-1185">Reference proteome</keyword>
<evidence type="ECO:0000313" key="19">
    <source>
        <dbReference type="Proteomes" id="UP000305675"/>
    </source>
</evidence>
<dbReference type="CDD" id="cd00130">
    <property type="entry name" value="PAS"/>
    <property type="match status" value="1"/>
</dbReference>
<dbReference type="InterPro" id="IPR004358">
    <property type="entry name" value="Sig_transdc_His_kin-like_C"/>
</dbReference>
<evidence type="ECO:0000259" key="16">
    <source>
        <dbReference type="PROSITE" id="PS50110"/>
    </source>
</evidence>
<evidence type="ECO:0000313" key="18">
    <source>
        <dbReference type="EMBL" id="TKB58711.1"/>
    </source>
</evidence>
<dbReference type="InterPro" id="IPR001789">
    <property type="entry name" value="Sig_transdc_resp-reg_receiver"/>
</dbReference>
<comment type="similarity">
    <text evidence="3">Belongs to the sodium:solute symporter (SSF) (TC 2.A.21) family.</text>
</comment>
<dbReference type="Gene3D" id="3.30.565.10">
    <property type="entry name" value="Histidine kinase-like ATPase, C-terminal domain"/>
    <property type="match status" value="1"/>
</dbReference>
<proteinExistence type="inferred from homology"/>
<feature type="domain" description="Response regulatory" evidence="16">
    <location>
        <begin position="1015"/>
        <end position="1132"/>
    </location>
</feature>
<feature type="transmembrane region" description="Helical" evidence="14">
    <location>
        <begin position="67"/>
        <end position="86"/>
    </location>
</feature>
<feature type="transmembrane region" description="Helical" evidence="14">
    <location>
        <begin position="6"/>
        <end position="26"/>
    </location>
</feature>
<dbReference type="AlphaFoldDB" id="A0A4U1BVR6"/>
<organism evidence="18 19">
    <name type="scientific">Ferrimonas aestuarii</name>
    <dbReference type="NCBI Taxonomy" id="2569539"/>
    <lineage>
        <taxon>Bacteria</taxon>
        <taxon>Pseudomonadati</taxon>
        <taxon>Pseudomonadota</taxon>
        <taxon>Gammaproteobacteria</taxon>
        <taxon>Alteromonadales</taxon>
        <taxon>Ferrimonadaceae</taxon>
        <taxon>Ferrimonas</taxon>
    </lineage>
</organism>
<gene>
    <name evidence="18" type="ORF">FCL42_02905</name>
</gene>
<dbReference type="PROSITE" id="PS50112">
    <property type="entry name" value="PAS"/>
    <property type="match status" value="1"/>
</dbReference>
<dbReference type="InterPro" id="IPR011006">
    <property type="entry name" value="CheY-like_superfamily"/>
</dbReference>
<feature type="transmembrane region" description="Helical" evidence="14">
    <location>
        <begin position="277"/>
        <end position="301"/>
    </location>
</feature>
<evidence type="ECO:0000256" key="10">
    <source>
        <dbReference type="ARBA" id="ARBA00023136"/>
    </source>
</evidence>
<dbReference type="InterPro" id="IPR005467">
    <property type="entry name" value="His_kinase_dom"/>
</dbReference>
<evidence type="ECO:0000256" key="13">
    <source>
        <dbReference type="SAM" id="MobiDB-lite"/>
    </source>
</evidence>
<keyword evidence="8" id="KW-0418">Kinase</keyword>
<evidence type="ECO:0000256" key="3">
    <source>
        <dbReference type="ARBA" id="ARBA00006434"/>
    </source>
</evidence>
<keyword evidence="7 14" id="KW-0812">Transmembrane</keyword>
<feature type="transmembrane region" description="Helical" evidence="14">
    <location>
        <begin position="155"/>
        <end position="174"/>
    </location>
</feature>
<evidence type="ECO:0000256" key="2">
    <source>
        <dbReference type="ARBA" id="ARBA00004141"/>
    </source>
</evidence>
<feature type="transmembrane region" description="Helical" evidence="14">
    <location>
        <begin position="373"/>
        <end position="396"/>
    </location>
</feature>
<dbReference type="InterPro" id="IPR003594">
    <property type="entry name" value="HATPase_dom"/>
</dbReference>
<keyword evidence="5 11" id="KW-0597">Phosphoprotein</keyword>
<dbReference type="EMBL" id="SWCJ01000001">
    <property type="protein sequence ID" value="TKB58711.1"/>
    <property type="molecule type" value="Genomic_DNA"/>
</dbReference>
<dbReference type="SUPFAM" id="SSF55785">
    <property type="entry name" value="PYP-like sensor domain (PAS domain)"/>
    <property type="match status" value="1"/>
</dbReference>
<dbReference type="CDD" id="cd00082">
    <property type="entry name" value="HisKA"/>
    <property type="match status" value="1"/>
</dbReference>
<dbReference type="OrthoDB" id="9764438at2"/>
<dbReference type="GO" id="GO:0005886">
    <property type="term" value="C:plasma membrane"/>
    <property type="evidence" value="ECO:0007669"/>
    <property type="project" value="TreeGrafter"/>
</dbReference>
<keyword evidence="12" id="KW-0175">Coiled coil</keyword>
<comment type="subcellular location">
    <subcellularLocation>
        <location evidence="2">Membrane</location>
        <topology evidence="2">Multi-pass membrane protein</topology>
    </subcellularLocation>
</comment>
<dbReference type="InterPro" id="IPR035965">
    <property type="entry name" value="PAS-like_dom_sf"/>
</dbReference>
<dbReference type="Gene3D" id="1.20.1730.10">
    <property type="entry name" value="Sodium/glucose cotransporter"/>
    <property type="match status" value="1"/>
</dbReference>
<dbReference type="FunFam" id="1.10.287.130:FF:000063">
    <property type="entry name" value="Hybrid sensor histidine kinase/response regulator"/>
    <property type="match status" value="1"/>
</dbReference>
<dbReference type="InterPro" id="IPR036097">
    <property type="entry name" value="HisK_dim/P_sf"/>
</dbReference>
<evidence type="ECO:0000259" key="15">
    <source>
        <dbReference type="PROSITE" id="PS50109"/>
    </source>
</evidence>
<dbReference type="EC" id="2.7.13.3" evidence="4"/>
<dbReference type="Pfam" id="PF00512">
    <property type="entry name" value="HisKA"/>
    <property type="match status" value="1"/>
</dbReference>
<dbReference type="GO" id="GO:0000155">
    <property type="term" value="F:phosphorelay sensor kinase activity"/>
    <property type="evidence" value="ECO:0007669"/>
    <property type="project" value="InterPro"/>
</dbReference>
<dbReference type="PANTHER" id="PTHR43047">
    <property type="entry name" value="TWO-COMPONENT HISTIDINE PROTEIN KINASE"/>
    <property type="match status" value="1"/>
</dbReference>
<feature type="domain" description="Histidine kinase" evidence="15">
    <location>
        <begin position="782"/>
        <end position="994"/>
    </location>
</feature>
<comment type="caution">
    <text evidence="18">The sequence shown here is derived from an EMBL/GenBank/DDBJ whole genome shotgun (WGS) entry which is preliminary data.</text>
</comment>
<feature type="modified residue" description="4-aspartylphosphate" evidence="11">
    <location>
        <position position="1066"/>
    </location>
</feature>
<feature type="transmembrane region" description="Helical" evidence="14">
    <location>
        <begin position="114"/>
        <end position="135"/>
    </location>
</feature>
<dbReference type="PANTHER" id="PTHR43047:SF9">
    <property type="entry name" value="HISTIDINE KINASE"/>
    <property type="match status" value="1"/>
</dbReference>
<dbReference type="SUPFAM" id="SSF52172">
    <property type="entry name" value="CheY-like"/>
    <property type="match status" value="1"/>
</dbReference>
<dbReference type="InterPro" id="IPR000014">
    <property type="entry name" value="PAS"/>
</dbReference>
<dbReference type="CDD" id="cd00156">
    <property type="entry name" value="REC"/>
    <property type="match status" value="1"/>
</dbReference>
<evidence type="ECO:0000256" key="14">
    <source>
        <dbReference type="SAM" id="Phobius"/>
    </source>
</evidence>
<keyword evidence="6" id="KW-0808">Transferase</keyword>
<dbReference type="Pfam" id="PF00072">
    <property type="entry name" value="Response_reg"/>
    <property type="match status" value="1"/>
</dbReference>
<dbReference type="SMART" id="SM00388">
    <property type="entry name" value="HisKA"/>
    <property type="match status" value="1"/>
</dbReference>
<keyword evidence="9 14" id="KW-1133">Transmembrane helix</keyword>
<keyword evidence="10 14" id="KW-0472">Membrane</keyword>
<feature type="transmembrane region" description="Helical" evidence="14">
    <location>
        <begin position="186"/>
        <end position="213"/>
    </location>
</feature>
<dbReference type="InterPro" id="IPR003661">
    <property type="entry name" value="HisK_dim/P_dom"/>
</dbReference>
<evidence type="ECO:0000256" key="7">
    <source>
        <dbReference type="ARBA" id="ARBA00022692"/>
    </source>
</evidence>
<dbReference type="NCBIfam" id="TIGR00229">
    <property type="entry name" value="sensory_box"/>
    <property type="match status" value="1"/>
</dbReference>
<dbReference type="Gene3D" id="3.30.450.20">
    <property type="entry name" value="PAS domain"/>
    <property type="match status" value="1"/>
</dbReference>